<dbReference type="InterPro" id="IPR001876">
    <property type="entry name" value="Znf_RanBP2"/>
</dbReference>
<evidence type="ECO:0000259" key="5">
    <source>
        <dbReference type="PROSITE" id="PS50199"/>
    </source>
</evidence>
<dbReference type="Gene3D" id="4.10.1060.10">
    <property type="entry name" value="Zinc finger, RanBP2-type"/>
    <property type="match status" value="1"/>
</dbReference>
<evidence type="ECO:0000256" key="4">
    <source>
        <dbReference type="PROSITE-ProRule" id="PRU00322"/>
    </source>
</evidence>
<dbReference type="SMART" id="SM00547">
    <property type="entry name" value="ZnF_RBZ"/>
    <property type="match status" value="2"/>
</dbReference>
<gene>
    <name evidence="6" type="ORF">OVN521_LOCUS32876</name>
</gene>
<proteinExistence type="predicted"/>
<comment type="caution">
    <text evidence="6">The sequence shown here is derived from an EMBL/GenBank/DDBJ whole genome shotgun (WGS) entry which is preliminary data.</text>
</comment>
<evidence type="ECO:0000256" key="3">
    <source>
        <dbReference type="ARBA" id="ARBA00022833"/>
    </source>
</evidence>
<keyword evidence="1" id="KW-0479">Metal-binding</keyword>
<dbReference type="SUPFAM" id="SSF90209">
    <property type="entry name" value="Ran binding protein zinc finger-like"/>
    <property type="match status" value="1"/>
</dbReference>
<dbReference type="Proteomes" id="UP000663866">
    <property type="component" value="Unassembled WGS sequence"/>
</dbReference>
<evidence type="ECO:0000256" key="2">
    <source>
        <dbReference type="ARBA" id="ARBA00022771"/>
    </source>
</evidence>
<dbReference type="EMBL" id="CAJOBG010028799">
    <property type="protein sequence ID" value="CAF4350134.1"/>
    <property type="molecule type" value="Genomic_DNA"/>
</dbReference>
<accession>A0A820L443</accession>
<dbReference type="InterPro" id="IPR036443">
    <property type="entry name" value="Znf_RanBP2_sf"/>
</dbReference>
<dbReference type="AlphaFoldDB" id="A0A820L443"/>
<evidence type="ECO:0000256" key="1">
    <source>
        <dbReference type="ARBA" id="ARBA00022723"/>
    </source>
</evidence>
<protein>
    <recommendedName>
        <fullName evidence="5">RanBP2-type domain-containing protein</fullName>
    </recommendedName>
</protein>
<feature type="domain" description="RanBP2-type" evidence="5">
    <location>
        <begin position="17"/>
        <end position="48"/>
    </location>
</feature>
<sequence length="372" mass="41373">MQPKTVASVVRHDEHENSSFTSWACKECTLINTPHVTLCDTCGMPRTPLTSSTIQTVPNSSYHADALSDQPIQSSVAAVSISVPSYTSASASPKCHAASLPPSRVEVSSHQLTEQAQQCLDQLPTEWECQVCTFSNINDDKRCIICHEGTRPERRRQVMSTDSVKPVSCPATPQPTSTIIGTVLEYVAWIPDLPADINAAELERMIDLRLNSNRHIKKQTEIAVEIARRWAQLSKPSQLPACEHISVLFPNIFKITSRSLDELLAIRTLYIFKVNEQFANVYLRADCSFVEDLPDNITTNQITTVINTHIGGQYQYDQQTLYVQYNKEASSAIILAANAALSTCFSCCRPSGVFFFPNQSHNSTQAILKYCR</sequence>
<evidence type="ECO:0000313" key="7">
    <source>
        <dbReference type="Proteomes" id="UP000663866"/>
    </source>
</evidence>
<reference evidence="6" key="1">
    <citation type="submission" date="2021-02" db="EMBL/GenBank/DDBJ databases">
        <authorList>
            <person name="Nowell W R."/>
        </authorList>
    </citation>
    <scope>NUCLEOTIDE SEQUENCE</scope>
</reference>
<name>A0A820L443_9BILA</name>
<dbReference type="GO" id="GO:0008270">
    <property type="term" value="F:zinc ion binding"/>
    <property type="evidence" value="ECO:0007669"/>
    <property type="project" value="UniProtKB-KW"/>
</dbReference>
<dbReference type="Gene3D" id="2.30.30.380">
    <property type="entry name" value="Zn-finger domain of Sec23/24"/>
    <property type="match status" value="1"/>
</dbReference>
<keyword evidence="3" id="KW-0862">Zinc</keyword>
<organism evidence="6 7">
    <name type="scientific">Rotaria magnacalcarata</name>
    <dbReference type="NCBI Taxonomy" id="392030"/>
    <lineage>
        <taxon>Eukaryota</taxon>
        <taxon>Metazoa</taxon>
        <taxon>Spiralia</taxon>
        <taxon>Gnathifera</taxon>
        <taxon>Rotifera</taxon>
        <taxon>Eurotatoria</taxon>
        <taxon>Bdelloidea</taxon>
        <taxon>Philodinida</taxon>
        <taxon>Philodinidae</taxon>
        <taxon>Rotaria</taxon>
    </lineage>
</organism>
<dbReference type="PROSITE" id="PS50199">
    <property type="entry name" value="ZF_RANBP2_2"/>
    <property type="match status" value="1"/>
</dbReference>
<keyword evidence="7" id="KW-1185">Reference proteome</keyword>
<evidence type="ECO:0000313" key="6">
    <source>
        <dbReference type="EMBL" id="CAF4350134.1"/>
    </source>
</evidence>
<dbReference type="PROSITE" id="PS01358">
    <property type="entry name" value="ZF_RANBP2_1"/>
    <property type="match status" value="2"/>
</dbReference>
<keyword evidence="2 4" id="KW-0863">Zinc-finger</keyword>